<dbReference type="RefSeq" id="WP_147161213.1">
    <property type="nucleotide sequence ID" value="NZ_BJYR01000029.1"/>
</dbReference>
<keyword evidence="1" id="KW-0472">Membrane</keyword>
<dbReference type="AlphaFoldDB" id="A0A512AQS9"/>
<keyword evidence="1" id="KW-1133">Transmembrane helix</keyword>
<name>A0A512AQS9_9SPHN</name>
<dbReference type="EMBL" id="BJYR01000029">
    <property type="protein sequence ID" value="GEO01937.1"/>
    <property type="molecule type" value="Genomic_DNA"/>
</dbReference>
<keyword evidence="3" id="KW-1185">Reference proteome</keyword>
<comment type="caution">
    <text evidence="2">The sequence shown here is derived from an EMBL/GenBank/DDBJ whole genome shotgun (WGS) entry which is preliminary data.</text>
</comment>
<proteinExistence type="predicted"/>
<sequence>MRHPLLAFLLTPMAAPETPRLKRLRWTWAFLCASLALAVTLNQASVGLFGPLGALPALLLALATPVMGIVYFRAKARADAAHDRGAEA</sequence>
<dbReference type="OrthoDB" id="7409737at2"/>
<gene>
    <name evidence="2" type="ORF">NSE01_37690</name>
</gene>
<dbReference type="Proteomes" id="UP000321464">
    <property type="component" value="Unassembled WGS sequence"/>
</dbReference>
<evidence type="ECO:0000313" key="3">
    <source>
        <dbReference type="Proteomes" id="UP000321464"/>
    </source>
</evidence>
<protein>
    <submittedName>
        <fullName evidence="2">Uncharacterized protein</fullName>
    </submittedName>
</protein>
<evidence type="ECO:0000256" key="1">
    <source>
        <dbReference type="SAM" id="Phobius"/>
    </source>
</evidence>
<evidence type="ECO:0000313" key="2">
    <source>
        <dbReference type="EMBL" id="GEO01937.1"/>
    </source>
</evidence>
<reference evidence="2 3" key="1">
    <citation type="submission" date="2019-07" db="EMBL/GenBank/DDBJ databases">
        <title>Whole genome shotgun sequence of Novosphingobium sediminis NBRC 106119.</title>
        <authorList>
            <person name="Hosoyama A."/>
            <person name="Uohara A."/>
            <person name="Ohji S."/>
            <person name="Ichikawa N."/>
        </authorList>
    </citation>
    <scope>NUCLEOTIDE SEQUENCE [LARGE SCALE GENOMIC DNA]</scope>
    <source>
        <strain evidence="2 3">NBRC 106119</strain>
    </source>
</reference>
<feature type="transmembrane region" description="Helical" evidence="1">
    <location>
        <begin position="54"/>
        <end position="74"/>
    </location>
</feature>
<organism evidence="2 3">
    <name type="scientific">Novosphingobium sediminis</name>
    <dbReference type="NCBI Taxonomy" id="707214"/>
    <lineage>
        <taxon>Bacteria</taxon>
        <taxon>Pseudomonadati</taxon>
        <taxon>Pseudomonadota</taxon>
        <taxon>Alphaproteobacteria</taxon>
        <taxon>Sphingomonadales</taxon>
        <taxon>Sphingomonadaceae</taxon>
        <taxon>Novosphingobium</taxon>
    </lineage>
</organism>
<accession>A0A512AQS9</accession>
<keyword evidence="1" id="KW-0812">Transmembrane</keyword>